<protein>
    <recommendedName>
        <fullName evidence="3">Metallo-beta-lactamase domain-containing protein</fullName>
    </recommendedName>
</protein>
<dbReference type="Proteomes" id="UP000515734">
    <property type="component" value="Chromosome"/>
</dbReference>
<dbReference type="SUPFAM" id="SSF56281">
    <property type="entry name" value="Metallo-hydrolase/oxidoreductase"/>
    <property type="match status" value="1"/>
</dbReference>
<name>A0A6S6P6J5_9MYCO</name>
<dbReference type="Gene3D" id="3.60.15.10">
    <property type="entry name" value="Ribonuclease Z/Hydroxyacylglutathione hydrolase-like"/>
    <property type="match status" value="1"/>
</dbReference>
<evidence type="ECO:0000313" key="1">
    <source>
        <dbReference type="EMBL" id="BCI52290.1"/>
    </source>
</evidence>
<evidence type="ECO:0008006" key="3">
    <source>
        <dbReference type="Google" id="ProtNLM"/>
    </source>
</evidence>
<evidence type="ECO:0000313" key="2">
    <source>
        <dbReference type="Proteomes" id="UP000515734"/>
    </source>
</evidence>
<gene>
    <name evidence="1" type="ORF">NIIDNTM18_15680</name>
</gene>
<dbReference type="EMBL" id="AP023287">
    <property type="protein sequence ID" value="BCI52290.1"/>
    <property type="molecule type" value="Genomic_DNA"/>
</dbReference>
<dbReference type="InterPro" id="IPR036866">
    <property type="entry name" value="RibonucZ/Hydroxyglut_hydro"/>
</dbReference>
<reference evidence="1 2" key="1">
    <citation type="submission" date="2020-07" db="EMBL/GenBank/DDBJ databases">
        <title>Complete genome sequence of Mycolicibacterium litorale like strain isolated from cardiac implantable electronic device infection.</title>
        <authorList>
            <person name="Fukano H."/>
            <person name="Miyama H."/>
            <person name="Hoshino Y."/>
        </authorList>
    </citation>
    <scope>NUCLEOTIDE SEQUENCE [LARGE SCALE GENOMIC DNA]</scope>
    <source>
        <strain evidence="1 2">NIIDNTM18</strain>
    </source>
</reference>
<organism evidence="1 2">
    <name type="scientific">Mycolicibacterium litorale</name>
    <dbReference type="NCBI Taxonomy" id="758802"/>
    <lineage>
        <taxon>Bacteria</taxon>
        <taxon>Bacillati</taxon>
        <taxon>Actinomycetota</taxon>
        <taxon>Actinomycetes</taxon>
        <taxon>Mycobacteriales</taxon>
        <taxon>Mycobacteriaceae</taxon>
        <taxon>Mycolicibacterium</taxon>
    </lineage>
</organism>
<accession>A0A6S6P6J5</accession>
<dbReference type="RefSeq" id="WP_185295135.1">
    <property type="nucleotide sequence ID" value="NZ_AP023287.1"/>
</dbReference>
<dbReference type="AlphaFoldDB" id="A0A6S6P6J5"/>
<proteinExistence type="predicted"/>
<sequence>MMLHTAPSPTPLVDGKAYVLGGTVEHENRISWVPPDTAGSAALNAFVLTEGNKGLVVDTSLPVMGDAIVEQLRDLGLERLTILMTRPVEFDSMGNTEHLLRHFEVDAVYSELMFPPQDWTTFRDEDGVPPFEGRVYKKGTVIEPVEGRPVELIDARLKLLACAWVFDPATGILFTSDAFSHGMAPEPGIQVLTSANDTTTMEDVTAQLLTKYDWLAAAYTDPLRKFLADVFDNHDVTTIAPTVGCVLQGRDTVKRHYELVDTALSQLKEMEDIL</sequence>